<dbReference type="GO" id="GO:0009897">
    <property type="term" value="C:external side of plasma membrane"/>
    <property type="evidence" value="ECO:0007669"/>
    <property type="project" value="TreeGrafter"/>
</dbReference>
<feature type="compositionally biased region" description="Basic and acidic residues" evidence="1">
    <location>
        <begin position="498"/>
        <end position="511"/>
    </location>
</feature>
<evidence type="ECO:0000256" key="1">
    <source>
        <dbReference type="SAM" id="MobiDB-lite"/>
    </source>
</evidence>
<feature type="compositionally biased region" description="Acidic residues" evidence="1">
    <location>
        <begin position="353"/>
        <end position="362"/>
    </location>
</feature>
<feature type="chain" id="PRO_5034423191" evidence="3">
    <location>
        <begin position="30"/>
        <end position="707"/>
    </location>
</feature>
<reference evidence="5" key="2">
    <citation type="submission" date="2025-09" db="UniProtKB">
        <authorList>
            <consortium name="Ensembl"/>
        </authorList>
    </citation>
    <scope>IDENTIFICATION</scope>
</reference>
<evidence type="ECO:0000313" key="5">
    <source>
        <dbReference type="Ensembl" id="ENSGMOP00000028324.1"/>
    </source>
</evidence>
<feature type="region of interest" description="Disordered" evidence="1">
    <location>
        <begin position="330"/>
        <end position="388"/>
    </location>
</feature>
<feature type="compositionally biased region" description="Low complexity" evidence="1">
    <location>
        <begin position="521"/>
        <end position="539"/>
    </location>
</feature>
<protein>
    <submittedName>
        <fullName evidence="5">Tumor necrosis factor receptor superfamily, member 11a, NFKB activator</fullName>
    </submittedName>
</protein>
<feature type="signal peptide" evidence="3">
    <location>
        <begin position="1"/>
        <end position="29"/>
    </location>
</feature>
<dbReference type="SMART" id="SM00208">
    <property type="entry name" value="TNFR"/>
    <property type="match status" value="2"/>
</dbReference>
<sequence length="707" mass="75766">MRLNFTTSWIFQGWITLFVLALYAQKTFAKSIQCGLNQYQIKGSKCCDLCGPGFRLNIECSGSKETKCLRCSSGEYQPGWTQEKKCLPLSTCDKGKGFMPRPENPLAEEPCRCRPGLQCSLINCEYCEAVPTCGPGYGLEPDLESTTGRRACAPCKRGFFSNDENQEPCTQWMSCKSLGRSELQPASPKNDAVCGPLVTGGATSWVIVSVLSVITVLSLLILLLFCYKDKLKLLSVNLRSCIQNLKRTRIQQETLAPLYHSGARTLGAGATEVGPGEANYIMCETTKLICQAPHSLPPEPLYPGLTHSPSDDAKVSMLCTACTEVSDQGREQEVMSLRRKLAAEEGSERSGEPEEVSDDEGGGEEKGTQEEEKEKEVEKEEEVVVAGEGPSLTAGSCVCVAPAREPLEVGENEDCSQAVSHEALSACSCGGRGQGRGRDHEVPRRREEGSEVTSRAKGGGGGGESSESSGSSLIRPSTPTVRVPSSPVPPHTQTQTRTRPEHKPHPSERPHVQSLETIRLTSTDSDSTKTSAPSKAFVPSSPPKPVPLLMSPLPAGDLYLGKTHEAPNTPEWSQGVSWGPSGGNKLLSGGLELECPPESLQSQLAEPAPTSGQVTGNHNTTFISNGQVMNFSGDVIVVYVSQSSVGEEEGAEPGAAFGSPVQEQANDLLRSCQRQHHGTPGDSITQNACHASTLPVQEVMADWSRGK</sequence>
<feature type="compositionally biased region" description="Basic and acidic residues" evidence="1">
    <location>
        <begin position="341"/>
        <end position="352"/>
    </location>
</feature>
<feature type="region of interest" description="Disordered" evidence="1">
    <location>
        <begin position="561"/>
        <end position="587"/>
    </location>
</feature>
<dbReference type="KEGG" id="gmh:115537064"/>
<evidence type="ECO:0000256" key="3">
    <source>
        <dbReference type="SAM" id="SignalP"/>
    </source>
</evidence>
<dbReference type="GO" id="GO:0070555">
    <property type="term" value="P:response to interleukin-1"/>
    <property type="evidence" value="ECO:0007669"/>
    <property type="project" value="TreeGrafter"/>
</dbReference>
<dbReference type="PROSITE" id="PS00652">
    <property type="entry name" value="TNFR_NGFR_1"/>
    <property type="match status" value="1"/>
</dbReference>
<evidence type="ECO:0000259" key="4">
    <source>
        <dbReference type="PROSITE" id="PS00652"/>
    </source>
</evidence>
<keyword evidence="3" id="KW-0732">Signal</keyword>
<dbReference type="GO" id="GO:0005031">
    <property type="term" value="F:tumor necrosis factor receptor activity"/>
    <property type="evidence" value="ECO:0007669"/>
    <property type="project" value="TreeGrafter"/>
</dbReference>
<dbReference type="GO" id="GO:0001503">
    <property type="term" value="P:ossification"/>
    <property type="evidence" value="ECO:0007669"/>
    <property type="project" value="TreeGrafter"/>
</dbReference>
<dbReference type="GO" id="GO:0045780">
    <property type="term" value="P:positive regulation of bone resorption"/>
    <property type="evidence" value="ECO:0007669"/>
    <property type="project" value="TreeGrafter"/>
</dbReference>
<proteinExistence type="predicted"/>
<feature type="transmembrane region" description="Helical" evidence="2">
    <location>
        <begin position="205"/>
        <end position="227"/>
    </location>
</feature>
<dbReference type="GeneID" id="115537064"/>
<feature type="compositionally biased region" description="Basic and acidic residues" evidence="1">
    <location>
        <begin position="436"/>
        <end position="449"/>
    </location>
</feature>
<dbReference type="RefSeq" id="XP_030204545.1">
    <property type="nucleotide sequence ID" value="XM_030348685.1"/>
</dbReference>
<feature type="domain" description="TNFR-Cys" evidence="4">
    <location>
        <begin position="34"/>
        <end position="68"/>
    </location>
</feature>
<keyword evidence="2" id="KW-0812">Transmembrane</keyword>
<evidence type="ECO:0000256" key="2">
    <source>
        <dbReference type="SAM" id="Phobius"/>
    </source>
</evidence>
<keyword evidence="6" id="KW-1185">Reference proteome</keyword>
<keyword evidence="2" id="KW-0472">Membrane</keyword>
<feature type="region of interest" description="Disordered" evidence="1">
    <location>
        <begin position="425"/>
        <end position="545"/>
    </location>
</feature>
<dbReference type="AlphaFoldDB" id="A0A8C5A917"/>
<gene>
    <name evidence="5" type="primary">tnfrsf11a</name>
</gene>
<feature type="compositionally biased region" description="Low complexity" evidence="1">
    <location>
        <begin position="465"/>
        <end position="485"/>
    </location>
</feature>
<dbReference type="Proteomes" id="UP000694546">
    <property type="component" value="Chromosome 23"/>
</dbReference>
<dbReference type="PANTHER" id="PTHR47134">
    <property type="entry name" value="TUMOR NECROSIS FACTOR RECEPTOR SUPERFAMILY MEMBER 11A"/>
    <property type="match status" value="1"/>
</dbReference>
<dbReference type="InterPro" id="IPR053075">
    <property type="entry name" value="TNFRSF11A"/>
</dbReference>
<feature type="compositionally biased region" description="Basic and acidic residues" evidence="1">
    <location>
        <begin position="363"/>
        <end position="378"/>
    </location>
</feature>
<dbReference type="CTD" id="8792"/>
<dbReference type="PANTHER" id="PTHR47134:SF1">
    <property type="entry name" value="TUMOR NECROSIS FACTOR RECEPTOR SUPERFAMILY MEMBER 11A"/>
    <property type="match status" value="1"/>
</dbReference>
<dbReference type="SUPFAM" id="SSF57586">
    <property type="entry name" value="TNF receptor-like"/>
    <property type="match status" value="1"/>
</dbReference>
<dbReference type="Gene3D" id="2.10.50.10">
    <property type="entry name" value="Tumor Necrosis Factor Receptor, subunit A, domain 2"/>
    <property type="match status" value="2"/>
</dbReference>
<name>A0A8C5A917_GADMO</name>
<dbReference type="GO" id="GO:0019955">
    <property type="term" value="F:cytokine binding"/>
    <property type="evidence" value="ECO:0007669"/>
    <property type="project" value="TreeGrafter"/>
</dbReference>
<dbReference type="Ensembl" id="ENSGMOT00000044011.1">
    <property type="protein sequence ID" value="ENSGMOP00000028324.1"/>
    <property type="gene ID" value="ENSGMOG00000032257.1"/>
</dbReference>
<dbReference type="OrthoDB" id="9889060at2759"/>
<dbReference type="GeneTree" id="ENSGT00940000168990"/>
<reference evidence="5" key="1">
    <citation type="submission" date="2025-08" db="UniProtKB">
        <authorList>
            <consortium name="Ensembl"/>
        </authorList>
    </citation>
    <scope>IDENTIFICATION</scope>
</reference>
<organism evidence="5 6">
    <name type="scientific">Gadus morhua</name>
    <name type="common">Atlantic cod</name>
    <dbReference type="NCBI Taxonomy" id="8049"/>
    <lineage>
        <taxon>Eukaryota</taxon>
        <taxon>Metazoa</taxon>
        <taxon>Chordata</taxon>
        <taxon>Craniata</taxon>
        <taxon>Vertebrata</taxon>
        <taxon>Euteleostomi</taxon>
        <taxon>Actinopterygii</taxon>
        <taxon>Neopterygii</taxon>
        <taxon>Teleostei</taxon>
        <taxon>Neoteleostei</taxon>
        <taxon>Acanthomorphata</taxon>
        <taxon>Zeiogadaria</taxon>
        <taxon>Gadariae</taxon>
        <taxon>Gadiformes</taxon>
        <taxon>Gadoidei</taxon>
        <taxon>Gadidae</taxon>
        <taxon>Gadus</taxon>
    </lineage>
</organism>
<dbReference type="OMA" id="CETRDIA"/>
<accession>A0A8C5A917</accession>
<dbReference type="GO" id="GO:0072674">
    <property type="term" value="P:multinuclear osteoclast differentiation"/>
    <property type="evidence" value="ECO:0007669"/>
    <property type="project" value="TreeGrafter"/>
</dbReference>
<dbReference type="InterPro" id="IPR001368">
    <property type="entry name" value="TNFR/NGFR_Cys_rich_reg"/>
</dbReference>
<keyword evidence="2" id="KW-1133">Transmembrane helix</keyword>
<evidence type="ECO:0000313" key="6">
    <source>
        <dbReference type="Proteomes" id="UP000694546"/>
    </source>
</evidence>